<keyword evidence="3" id="KW-1185">Reference proteome</keyword>
<sequence>MMYLKVSVVCMLALAACVVCKEKENLDLEDYIEKPVKEEKNEELATSETGYYGHHQPYHGHGVSYHHHQPHYHGASYGHHGYAPYGGHAHTYYSRGYHGMSVSRNYYRVVRFNHLSRSVARESTIYCNYLAEISRLERYRDQLQAKRAFVSGVRLFSVESEILFTQQGHRRLTSCVEHKIEVIKDLKRTGNVEALQRQQNKLKYLRLQLSREKKHIQYLNVKKGTLKERLQELSNAVANTMKLICKRTLQTEMIQANIDNMREEKLEIMEDIAPMENPCYGH</sequence>
<feature type="signal peptide" evidence="1">
    <location>
        <begin position="1"/>
        <end position="20"/>
    </location>
</feature>
<evidence type="ECO:0000313" key="2">
    <source>
        <dbReference type="EMBL" id="CAL8081606.1"/>
    </source>
</evidence>
<comment type="caution">
    <text evidence="2">The sequence shown here is derived from an EMBL/GenBank/DDBJ whole genome shotgun (WGS) entry which is preliminary data.</text>
</comment>
<dbReference type="Proteomes" id="UP001642540">
    <property type="component" value="Unassembled WGS sequence"/>
</dbReference>
<proteinExistence type="predicted"/>
<evidence type="ECO:0000256" key="1">
    <source>
        <dbReference type="SAM" id="SignalP"/>
    </source>
</evidence>
<dbReference type="EMBL" id="CAXLJM020000015">
    <property type="protein sequence ID" value="CAL8081606.1"/>
    <property type="molecule type" value="Genomic_DNA"/>
</dbReference>
<gene>
    <name evidence="2" type="ORF">ODALV1_LOCUS4970</name>
</gene>
<dbReference type="PROSITE" id="PS51257">
    <property type="entry name" value="PROKAR_LIPOPROTEIN"/>
    <property type="match status" value="1"/>
</dbReference>
<keyword evidence="1" id="KW-0732">Signal</keyword>
<organism evidence="2 3">
    <name type="scientific">Orchesella dallaii</name>
    <dbReference type="NCBI Taxonomy" id="48710"/>
    <lineage>
        <taxon>Eukaryota</taxon>
        <taxon>Metazoa</taxon>
        <taxon>Ecdysozoa</taxon>
        <taxon>Arthropoda</taxon>
        <taxon>Hexapoda</taxon>
        <taxon>Collembola</taxon>
        <taxon>Entomobryomorpha</taxon>
        <taxon>Entomobryoidea</taxon>
        <taxon>Orchesellidae</taxon>
        <taxon>Orchesellinae</taxon>
        <taxon>Orchesella</taxon>
    </lineage>
</organism>
<evidence type="ECO:0000313" key="3">
    <source>
        <dbReference type="Proteomes" id="UP001642540"/>
    </source>
</evidence>
<reference evidence="2 3" key="1">
    <citation type="submission" date="2024-08" db="EMBL/GenBank/DDBJ databases">
        <authorList>
            <person name="Cucini C."/>
            <person name="Frati F."/>
        </authorList>
    </citation>
    <scope>NUCLEOTIDE SEQUENCE [LARGE SCALE GENOMIC DNA]</scope>
</reference>
<name>A0ABP1Q0T4_9HEXA</name>
<accession>A0ABP1Q0T4</accession>
<feature type="chain" id="PRO_5046142544" evidence="1">
    <location>
        <begin position="21"/>
        <end position="282"/>
    </location>
</feature>
<protein>
    <submittedName>
        <fullName evidence="2">Uncharacterized protein</fullName>
    </submittedName>
</protein>